<comment type="caution">
    <text evidence="10">The sequence shown here is derived from an EMBL/GenBank/DDBJ whole genome shotgun (WGS) entry which is preliminary data.</text>
</comment>
<comment type="subcellular location">
    <subcellularLocation>
        <location evidence="9">Cell membrane</location>
        <topology evidence="9">Single-pass membrane protein</topology>
    </subcellularLocation>
    <subcellularLocation>
        <location evidence="1">Membrane</location>
    </subcellularLocation>
</comment>
<evidence type="ECO:0000256" key="7">
    <source>
        <dbReference type="ARBA" id="ARBA00023010"/>
    </source>
</evidence>
<keyword evidence="5 9" id="KW-0653">Protein transport</keyword>
<comment type="subunit">
    <text evidence="9">Component of the Sec protein translocase complex. Heterotrimer consisting of SecY, SecE and SecG subunits. The heterotrimers can form oligomers, although 1 heterotrimer is thought to be able to translocate proteins. Interacts with the ribosome. Interacts with SecDF, and other proteins may be involved. Interacts with SecA.</text>
</comment>
<dbReference type="AlphaFoldDB" id="A0A0D2K2V5"/>
<dbReference type="InterPro" id="IPR005807">
    <property type="entry name" value="SecE_bac"/>
</dbReference>
<dbReference type="GO" id="GO:0043952">
    <property type="term" value="P:protein transport by the Sec complex"/>
    <property type="evidence" value="ECO:0007669"/>
    <property type="project" value="UniProtKB-UniRule"/>
</dbReference>
<proteinExistence type="inferred from homology"/>
<dbReference type="InterPro" id="IPR001901">
    <property type="entry name" value="Translocase_SecE/Sec61-g"/>
</dbReference>
<dbReference type="Gene3D" id="1.20.5.1030">
    <property type="entry name" value="Preprotein translocase secy subunit"/>
    <property type="match status" value="1"/>
</dbReference>
<dbReference type="HAMAP" id="MF_00422">
    <property type="entry name" value="SecE"/>
    <property type="match status" value="1"/>
</dbReference>
<evidence type="ECO:0000256" key="2">
    <source>
        <dbReference type="ARBA" id="ARBA00022448"/>
    </source>
</evidence>
<keyword evidence="2 9" id="KW-0813">Transport</keyword>
<dbReference type="STRING" id="1429043.X474_01455"/>
<comment type="similarity">
    <text evidence="9">Belongs to the SecE/SEC61-gamma family.</text>
</comment>
<dbReference type="PATRIC" id="fig|1429043.3.peg.304"/>
<evidence type="ECO:0000313" key="10">
    <source>
        <dbReference type="EMBL" id="KIX15940.1"/>
    </source>
</evidence>
<dbReference type="InParanoid" id="A0A0D2K2V5"/>
<keyword evidence="6 9" id="KW-1133">Transmembrane helix</keyword>
<evidence type="ECO:0000256" key="3">
    <source>
        <dbReference type="ARBA" id="ARBA00022475"/>
    </source>
</evidence>
<dbReference type="PANTHER" id="PTHR33910:SF1">
    <property type="entry name" value="PROTEIN TRANSLOCASE SUBUNIT SECE"/>
    <property type="match status" value="1"/>
</dbReference>
<keyword evidence="8 9" id="KW-0472">Membrane</keyword>
<dbReference type="RefSeq" id="WP_082464071.1">
    <property type="nucleotide sequence ID" value="NZ_AZAC01000001.1"/>
</dbReference>
<evidence type="ECO:0000256" key="9">
    <source>
        <dbReference type="HAMAP-Rule" id="MF_00422"/>
    </source>
</evidence>
<protein>
    <recommendedName>
        <fullName evidence="9">Protein translocase subunit SecE</fullName>
    </recommendedName>
</protein>
<evidence type="ECO:0000256" key="1">
    <source>
        <dbReference type="ARBA" id="ARBA00004370"/>
    </source>
</evidence>
<dbReference type="Proteomes" id="UP000032233">
    <property type="component" value="Unassembled WGS sequence"/>
</dbReference>
<dbReference type="GO" id="GO:0008320">
    <property type="term" value="F:protein transmembrane transporter activity"/>
    <property type="evidence" value="ECO:0007669"/>
    <property type="project" value="UniProtKB-UniRule"/>
</dbReference>
<dbReference type="EMBL" id="AZAC01000001">
    <property type="protein sequence ID" value="KIX15940.1"/>
    <property type="molecule type" value="Genomic_DNA"/>
</dbReference>
<evidence type="ECO:0000313" key="11">
    <source>
        <dbReference type="Proteomes" id="UP000032233"/>
    </source>
</evidence>
<feature type="transmembrane region" description="Helical" evidence="9">
    <location>
        <begin position="59"/>
        <end position="80"/>
    </location>
</feature>
<dbReference type="PANTHER" id="PTHR33910">
    <property type="entry name" value="PROTEIN TRANSLOCASE SUBUNIT SECE"/>
    <property type="match status" value="1"/>
</dbReference>
<reference evidence="10 11" key="1">
    <citation type="submission" date="2013-11" db="EMBL/GenBank/DDBJ databases">
        <title>Metagenomic analysis of a methanogenic consortium involved in long chain n-alkane degradation.</title>
        <authorList>
            <person name="Davidova I.A."/>
            <person name="Callaghan A.V."/>
            <person name="Wawrik B."/>
            <person name="Pruitt S."/>
            <person name="Marks C."/>
            <person name="Duncan K.E."/>
            <person name="Suflita J.M."/>
        </authorList>
    </citation>
    <scope>NUCLEOTIDE SEQUENCE [LARGE SCALE GENOMIC DNA]</scope>
    <source>
        <strain evidence="10 11">SPR</strain>
    </source>
</reference>
<dbReference type="InterPro" id="IPR038379">
    <property type="entry name" value="SecE_sf"/>
</dbReference>
<accession>A0A0D2K2V5</accession>
<evidence type="ECO:0000256" key="6">
    <source>
        <dbReference type="ARBA" id="ARBA00022989"/>
    </source>
</evidence>
<keyword evidence="7 9" id="KW-0811">Translocation</keyword>
<keyword evidence="4 9" id="KW-0812">Transmembrane</keyword>
<organism evidence="10 11">
    <name type="scientific">Dethiosulfatarculus sandiegensis</name>
    <dbReference type="NCBI Taxonomy" id="1429043"/>
    <lineage>
        <taxon>Bacteria</taxon>
        <taxon>Pseudomonadati</taxon>
        <taxon>Thermodesulfobacteriota</taxon>
        <taxon>Desulfarculia</taxon>
        <taxon>Desulfarculales</taxon>
        <taxon>Desulfarculaceae</taxon>
        <taxon>Dethiosulfatarculus</taxon>
    </lineage>
</organism>
<dbReference type="GO" id="GO:0005886">
    <property type="term" value="C:plasma membrane"/>
    <property type="evidence" value="ECO:0007669"/>
    <property type="project" value="UniProtKB-SubCell"/>
</dbReference>
<evidence type="ECO:0000256" key="5">
    <source>
        <dbReference type="ARBA" id="ARBA00022927"/>
    </source>
</evidence>
<dbReference type="GO" id="GO:0009306">
    <property type="term" value="P:protein secretion"/>
    <property type="evidence" value="ECO:0007669"/>
    <property type="project" value="UniProtKB-UniRule"/>
</dbReference>
<gene>
    <name evidence="9" type="primary">secE</name>
    <name evidence="10" type="ORF">X474_01455</name>
</gene>
<dbReference type="PROSITE" id="PS01067">
    <property type="entry name" value="SECE_SEC61G"/>
    <property type="match status" value="1"/>
</dbReference>
<comment type="function">
    <text evidence="9">Essential subunit of the Sec protein translocation channel SecYEG. Clamps together the 2 halves of SecY. May contact the channel plug during translocation.</text>
</comment>
<sequence>MAQKRSKKVVKSKRTAIPVKSAKEAPKKGPGKWWETAAQFLREVKTELKKVTWPSRKQTVSSTGVVVVLVLVVASFLALVDAILSRLVRYVIG</sequence>
<dbReference type="PRINTS" id="PR01650">
    <property type="entry name" value="SECETRNLCASE"/>
</dbReference>
<dbReference type="NCBIfam" id="TIGR00964">
    <property type="entry name" value="secE_bact"/>
    <property type="match status" value="1"/>
</dbReference>
<dbReference type="Pfam" id="PF00584">
    <property type="entry name" value="SecE"/>
    <property type="match status" value="1"/>
</dbReference>
<name>A0A0D2K2V5_9BACT</name>
<keyword evidence="11" id="KW-1185">Reference proteome</keyword>
<dbReference type="GO" id="GO:0006605">
    <property type="term" value="P:protein targeting"/>
    <property type="evidence" value="ECO:0007669"/>
    <property type="project" value="UniProtKB-UniRule"/>
</dbReference>
<keyword evidence="3 9" id="KW-1003">Cell membrane</keyword>
<dbReference type="OrthoDB" id="9812738at2"/>
<evidence type="ECO:0000256" key="4">
    <source>
        <dbReference type="ARBA" id="ARBA00022692"/>
    </source>
</evidence>
<evidence type="ECO:0000256" key="8">
    <source>
        <dbReference type="ARBA" id="ARBA00023136"/>
    </source>
</evidence>
<dbReference type="GO" id="GO:0065002">
    <property type="term" value="P:intracellular protein transmembrane transport"/>
    <property type="evidence" value="ECO:0007669"/>
    <property type="project" value="UniProtKB-UniRule"/>
</dbReference>